<dbReference type="GO" id="GO:0008094">
    <property type="term" value="F:ATP-dependent activity, acting on DNA"/>
    <property type="evidence" value="ECO:0007669"/>
    <property type="project" value="TreeGrafter"/>
</dbReference>
<feature type="compositionally biased region" description="Polar residues" evidence="1">
    <location>
        <begin position="1"/>
        <end position="10"/>
    </location>
</feature>
<dbReference type="PANTHER" id="PTHR22942">
    <property type="entry name" value="RECA/RAD51/RADA DNA STRAND-PAIRING FAMILY MEMBER"/>
    <property type="match status" value="1"/>
</dbReference>
<evidence type="ECO:0000313" key="3">
    <source>
        <dbReference type="EMBL" id="GFO31382.1"/>
    </source>
</evidence>
<dbReference type="SUPFAM" id="SSF52540">
    <property type="entry name" value="P-loop containing nucleoside triphosphate hydrolases"/>
    <property type="match status" value="1"/>
</dbReference>
<gene>
    <name evidence="3" type="ORF">PoB_005788700</name>
</gene>
<evidence type="ECO:0000313" key="4">
    <source>
        <dbReference type="Proteomes" id="UP000735302"/>
    </source>
</evidence>
<organism evidence="3 4">
    <name type="scientific">Plakobranchus ocellatus</name>
    <dbReference type="NCBI Taxonomy" id="259542"/>
    <lineage>
        <taxon>Eukaryota</taxon>
        <taxon>Metazoa</taxon>
        <taxon>Spiralia</taxon>
        <taxon>Lophotrochozoa</taxon>
        <taxon>Mollusca</taxon>
        <taxon>Gastropoda</taxon>
        <taxon>Heterobranchia</taxon>
        <taxon>Euthyneura</taxon>
        <taxon>Panpulmonata</taxon>
        <taxon>Sacoglossa</taxon>
        <taxon>Placobranchoidea</taxon>
        <taxon>Plakobranchidae</taxon>
        <taxon>Plakobranchus</taxon>
    </lineage>
</organism>
<protein>
    <submittedName>
        <fullName evidence="3">Meiotic recombination protein dmc1 homolog</fullName>
    </submittedName>
</protein>
<dbReference type="GO" id="GO:0070192">
    <property type="term" value="P:chromosome organization involved in meiotic cell cycle"/>
    <property type="evidence" value="ECO:0007669"/>
    <property type="project" value="TreeGrafter"/>
</dbReference>
<evidence type="ECO:0000259" key="2">
    <source>
        <dbReference type="Pfam" id="PF08423"/>
    </source>
</evidence>
<dbReference type="AlphaFoldDB" id="A0AAV4CJ27"/>
<dbReference type="EMBL" id="BLXT01006392">
    <property type="protein sequence ID" value="GFO31382.1"/>
    <property type="molecule type" value="Genomic_DNA"/>
</dbReference>
<dbReference type="GO" id="GO:0000794">
    <property type="term" value="C:condensed nuclear chromosome"/>
    <property type="evidence" value="ECO:0007669"/>
    <property type="project" value="TreeGrafter"/>
</dbReference>
<dbReference type="Gene3D" id="3.40.50.300">
    <property type="entry name" value="P-loop containing nucleotide triphosphate hydrolases"/>
    <property type="match status" value="1"/>
</dbReference>
<proteinExistence type="predicted"/>
<accession>A0AAV4CJ27</accession>
<dbReference type="GO" id="GO:0000730">
    <property type="term" value="P:DNA recombinase assembly"/>
    <property type="evidence" value="ECO:0007669"/>
    <property type="project" value="TreeGrafter"/>
</dbReference>
<feature type="region of interest" description="Disordered" evidence="1">
    <location>
        <begin position="1"/>
        <end position="34"/>
    </location>
</feature>
<name>A0AAV4CJ27_9GAST</name>
<feature type="domain" description="Rad51-like C-terminal" evidence="2">
    <location>
        <begin position="60"/>
        <end position="109"/>
    </location>
</feature>
<comment type="caution">
    <text evidence="3">The sequence shown here is derived from an EMBL/GenBank/DDBJ whole genome shotgun (WGS) entry which is preliminary data.</text>
</comment>
<evidence type="ECO:0000256" key="1">
    <source>
        <dbReference type="SAM" id="MobiDB-lite"/>
    </source>
</evidence>
<dbReference type="GO" id="GO:0003690">
    <property type="term" value="F:double-stranded DNA binding"/>
    <property type="evidence" value="ECO:0007669"/>
    <property type="project" value="TreeGrafter"/>
</dbReference>
<dbReference type="GO" id="GO:0000150">
    <property type="term" value="F:DNA strand exchange activity"/>
    <property type="evidence" value="ECO:0007669"/>
    <property type="project" value="TreeGrafter"/>
</dbReference>
<dbReference type="InterPro" id="IPR027417">
    <property type="entry name" value="P-loop_NTPase"/>
</dbReference>
<dbReference type="PANTHER" id="PTHR22942:SF30">
    <property type="entry name" value="MEIOTIC RECOMBINATION PROTEIN DMC1_LIM15 HOMOLOG"/>
    <property type="match status" value="1"/>
</dbReference>
<reference evidence="3 4" key="1">
    <citation type="journal article" date="2021" name="Elife">
        <title>Chloroplast acquisition without the gene transfer in kleptoplastic sea slugs, Plakobranchus ocellatus.</title>
        <authorList>
            <person name="Maeda T."/>
            <person name="Takahashi S."/>
            <person name="Yoshida T."/>
            <person name="Shimamura S."/>
            <person name="Takaki Y."/>
            <person name="Nagai Y."/>
            <person name="Toyoda A."/>
            <person name="Suzuki Y."/>
            <person name="Arimoto A."/>
            <person name="Ishii H."/>
            <person name="Satoh N."/>
            <person name="Nishiyama T."/>
            <person name="Hasebe M."/>
            <person name="Maruyama T."/>
            <person name="Minagawa J."/>
            <person name="Obokata J."/>
            <person name="Shigenobu S."/>
        </authorList>
    </citation>
    <scope>NUCLEOTIDE SEQUENCE [LARGE SCALE GENOMIC DNA]</scope>
</reference>
<dbReference type="GO" id="GO:0007131">
    <property type="term" value="P:reciprocal meiotic recombination"/>
    <property type="evidence" value="ECO:0007669"/>
    <property type="project" value="TreeGrafter"/>
</dbReference>
<dbReference type="Proteomes" id="UP000735302">
    <property type="component" value="Unassembled WGS sequence"/>
</dbReference>
<dbReference type="GO" id="GO:0003697">
    <property type="term" value="F:single-stranded DNA binding"/>
    <property type="evidence" value="ECO:0007669"/>
    <property type="project" value="TreeGrafter"/>
</dbReference>
<sequence length="169" mass="18778">MSWKEWSSQEGAAERGSVAGEGSTASKDSTVEQQRAEKERKWGVVECWLEAYDSCIKSVTNMNGSFIKRLIVDSIMALFRVDFSGRGELADRQQKLAQLLSRLQKIAEALHYRYFSSVGQRWVGNLTPPGTCLVPSLIDDPRCCRCIITKSQSPKFTGGLGAAWLGRVN</sequence>
<keyword evidence="4" id="KW-1185">Reference proteome</keyword>
<dbReference type="GO" id="GO:0042148">
    <property type="term" value="P:DNA strand invasion"/>
    <property type="evidence" value="ECO:0007669"/>
    <property type="project" value="TreeGrafter"/>
</dbReference>
<dbReference type="Pfam" id="PF08423">
    <property type="entry name" value="Rad51"/>
    <property type="match status" value="1"/>
</dbReference>
<dbReference type="InterPro" id="IPR013632">
    <property type="entry name" value="Rad51_C"/>
</dbReference>
<dbReference type="GO" id="GO:0006312">
    <property type="term" value="P:mitotic recombination"/>
    <property type="evidence" value="ECO:0007669"/>
    <property type="project" value="TreeGrafter"/>
</dbReference>
<feature type="compositionally biased region" description="Polar residues" evidence="1">
    <location>
        <begin position="23"/>
        <end position="33"/>
    </location>
</feature>